<keyword evidence="3" id="KW-1185">Reference proteome</keyword>
<dbReference type="PANTHER" id="PTHR39444:SF3">
    <property type="entry name" value="SITE-SPECIFIC DNA-METHYLTRANSFERASE (ADENINE-SPECIFIC)"/>
    <property type="match status" value="1"/>
</dbReference>
<dbReference type="Proteomes" id="UP001165060">
    <property type="component" value="Unassembled WGS sequence"/>
</dbReference>
<name>A0ABQ6MZA5_9STRA</name>
<dbReference type="PANTHER" id="PTHR39444">
    <property type="entry name" value="SITE-SPECIFIC DNA-METHYLTRANSFERASE (ADENINE-SPECIFIC)"/>
    <property type="match status" value="1"/>
</dbReference>
<accession>A0ABQ6MZA5</accession>
<organism evidence="2 3">
    <name type="scientific">Tetraparma gracilis</name>
    <dbReference type="NCBI Taxonomy" id="2962635"/>
    <lineage>
        <taxon>Eukaryota</taxon>
        <taxon>Sar</taxon>
        <taxon>Stramenopiles</taxon>
        <taxon>Ochrophyta</taxon>
        <taxon>Bolidophyceae</taxon>
        <taxon>Parmales</taxon>
        <taxon>Triparmaceae</taxon>
        <taxon>Tetraparma</taxon>
    </lineage>
</organism>
<feature type="compositionally biased region" description="Basic and acidic residues" evidence="1">
    <location>
        <begin position="42"/>
        <end position="60"/>
    </location>
</feature>
<feature type="compositionally biased region" description="Low complexity" evidence="1">
    <location>
        <begin position="67"/>
        <end position="77"/>
    </location>
</feature>
<feature type="compositionally biased region" description="Gly residues" evidence="1">
    <location>
        <begin position="26"/>
        <end position="37"/>
    </location>
</feature>
<reference evidence="2 3" key="1">
    <citation type="journal article" date="2023" name="Commun. Biol.">
        <title>Genome analysis of Parmales, the sister group of diatoms, reveals the evolutionary specialization of diatoms from phago-mixotrophs to photoautotrophs.</title>
        <authorList>
            <person name="Ban H."/>
            <person name="Sato S."/>
            <person name="Yoshikawa S."/>
            <person name="Yamada K."/>
            <person name="Nakamura Y."/>
            <person name="Ichinomiya M."/>
            <person name="Sato N."/>
            <person name="Blanc-Mathieu R."/>
            <person name="Endo H."/>
            <person name="Kuwata A."/>
            <person name="Ogata H."/>
        </authorList>
    </citation>
    <scope>NUCLEOTIDE SEQUENCE [LARGE SCALE GENOMIC DNA]</scope>
</reference>
<evidence type="ECO:0000313" key="3">
    <source>
        <dbReference type="Proteomes" id="UP001165060"/>
    </source>
</evidence>
<evidence type="ECO:0000256" key="1">
    <source>
        <dbReference type="SAM" id="MobiDB-lite"/>
    </source>
</evidence>
<feature type="region of interest" description="Disordered" evidence="1">
    <location>
        <begin position="1"/>
        <end position="100"/>
    </location>
</feature>
<dbReference type="EMBL" id="BRYB01001906">
    <property type="protein sequence ID" value="GMI36104.1"/>
    <property type="molecule type" value="Genomic_DNA"/>
</dbReference>
<sequence length="299" mass="33222">MEKLPVVLPSLEAGSKRGRGDDGDGGDGGGAAEGGGRMSKRERKEARRRAKEERRSREAEPMEEEPAPAASPSQPAAPAAPPSNPAAPAGPSFPYEVDADDHCESPSIAYSHIAPLLRLALPSPSSPVYDPYYCDGGARRKLEALGFEVRHEKEDCYARWAAGEAPGHGALLTNPPYSADHVEKLMSFLTSGPQRGRPFFLLMPQFFHKHEYYKRLTADLRVFYVVPKKRYVYEPPADFRDRKKSDTHKKSSPFVSMWYCWGGSDGANERLMQAWAKDGNKEECDLARSKSALRDLRRK</sequence>
<protein>
    <submittedName>
        <fullName evidence="2">Uncharacterized protein</fullName>
    </submittedName>
</protein>
<comment type="caution">
    <text evidence="2">The sequence shown here is derived from an EMBL/GenBank/DDBJ whole genome shotgun (WGS) entry which is preliminary data.</text>
</comment>
<gene>
    <name evidence="2" type="ORF">TeGR_g11067</name>
</gene>
<evidence type="ECO:0000313" key="2">
    <source>
        <dbReference type="EMBL" id="GMI36104.1"/>
    </source>
</evidence>
<proteinExistence type="predicted"/>